<dbReference type="InterPro" id="IPR013149">
    <property type="entry name" value="ADH-like_C"/>
</dbReference>
<dbReference type="SMART" id="SM00829">
    <property type="entry name" value="PKS_ER"/>
    <property type="match status" value="1"/>
</dbReference>
<keyword evidence="5" id="KW-0560">Oxidoreductase</keyword>
<dbReference type="SUPFAM" id="SSF51735">
    <property type="entry name" value="NAD(P)-binding Rossmann-fold domains"/>
    <property type="match status" value="1"/>
</dbReference>
<reference evidence="9" key="1">
    <citation type="journal article" date="2019" name="Int. J. Syst. Evol. Microbiol.">
        <title>The Global Catalogue of Microorganisms (GCM) 10K type strain sequencing project: providing services to taxonomists for standard genome sequencing and annotation.</title>
        <authorList>
            <consortium name="The Broad Institute Genomics Platform"/>
            <consortium name="The Broad Institute Genome Sequencing Center for Infectious Disease"/>
            <person name="Wu L."/>
            <person name="Ma J."/>
        </authorList>
    </citation>
    <scope>NUCLEOTIDE SEQUENCE [LARGE SCALE GENOMIC DNA]</scope>
    <source>
        <strain evidence="9">CGMCC 4.1641</strain>
    </source>
</reference>
<comment type="caution">
    <text evidence="8">The sequence shown here is derived from an EMBL/GenBank/DDBJ whole genome shotgun (WGS) entry which is preliminary data.</text>
</comment>
<dbReference type="PANTHER" id="PTHR43350:SF17">
    <property type="entry name" value="NAD-DEPENDENT ALCOHOL DEHYDROGENASE"/>
    <property type="match status" value="1"/>
</dbReference>
<dbReference type="EMBL" id="JBHSKJ010000014">
    <property type="protein sequence ID" value="MFC5147734.1"/>
    <property type="molecule type" value="Genomic_DNA"/>
</dbReference>
<evidence type="ECO:0000313" key="9">
    <source>
        <dbReference type="Proteomes" id="UP001596222"/>
    </source>
</evidence>
<dbReference type="InterPro" id="IPR036291">
    <property type="entry name" value="NAD(P)-bd_dom_sf"/>
</dbReference>
<evidence type="ECO:0000313" key="8">
    <source>
        <dbReference type="EMBL" id="MFC5147734.1"/>
    </source>
</evidence>
<dbReference type="SUPFAM" id="SSF50129">
    <property type="entry name" value="GroES-like"/>
    <property type="match status" value="1"/>
</dbReference>
<dbReference type="RefSeq" id="WP_382045908.1">
    <property type="nucleotide sequence ID" value="NZ_JBHSKJ010000014.1"/>
</dbReference>
<dbReference type="CDD" id="cd08254">
    <property type="entry name" value="hydroxyacyl_CoA_DH"/>
    <property type="match status" value="1"/>
</dbReference>
<dbReference type="PROSITE" id="PS00059">
    <property type="entry name" value="ADH_ZINC"/>
    <property type="match status" value="1"/>
</dbReference>
<dbReference type="Gene3D" id="3.90.180.10">
    <property type="entry name" value="Medium-chain alcohol dehydrogenases, catalytic domain"/>
    <property type="match status" value="1"/>
</dbReference>
<dbReference type="InterPro" id="IPR013154">
    <property type="entry name" value="ADH-like_N"/>
</dbReference>
<feature type="domain" description="Enoyl reductase (ER)" evidence="7">
    <location>
        <begin position="15"/>
        <end position="348"/>
    </location>
</feature>
<dbReference type="InterPro" id="IPR011032">
    <property type="entry name" value="GroES-like_sf"/>
</dbReference>
<evidence type="ECO:0000256" key="1">
    <source>
        <dbReference type="ARBA" id="ARBA00001947"/>
    </source>
</evidence>
<dbReference type="InterPro" id="IPR002328">
    <property type="entry name" value="ADH_Zn_CS"/>
</dbReference>
<evidence type="ECO:0000256" key="6">
    <source>
        <dbReference type="RuleBase" id="RU361277"/>
    </source>
</evidence>
<sequence>MSDTMLAGRLDLRSGAFAVEEIPVPRPGPGQVRVKVEASGICLSDVHLIDGSLKPVHTQADKITLGHETAGVVDALGPGVPPEWTVGRRVLLQAGERCGTCRSCERFTAPCLRLLTRGVDYDGGWAEYALAGHHTLVALPDDLPFEQAAIIPDAVSTPWSAITLTGRARPARPAGVWGAGGLGAHAVQLLRLVGAAPVIAVDPLEAARRRALDFGADLALDPADPGLRARILAATDGHGLDLALDTAGVPAVREQAVGCLAADGRLVLVGLGPGPLTIGNSIAFSVRHQQILGHYGSEPGHVDELVTLARLGRLDLGRSISGTLPLAEAAAGVERLRKKEGDPVRLVLTP</sequence>
<dbReference type="Proteomes" id="UP001596222">
    <property type="component" value="Unassembled WGS sequence"/>
</dbReference>
<gene>
    <name evidence="8" type="ORF">ACFPP6_24005</name>
</gene>
<dbReference type="Pfam" id="PF00107">
    <property type="entry name" value="ADH_zinc_N"/>
    <property type="match status" value="1"/>
</dbReference>
<evidence type="ECO:0000256" key="5">
    <source>
        <dbReference type="ARBA" id="ARBA00023002"/>
    </source>
</evidence>
<comment type="cofactor">
    <cofactor evidence="1 6">
        <name>Zn(2+)</name>
        <dbReference type="ChEBI" id="CHEBI:29105"/>
    </cofactor>
</comment>
<organism evidence="8 9">
    <name type="scientific">Streptomyces aureoversilis</name>
    <dbReference type="NCBI Taxonomy" id="67277"/>
    <lineage>
        <taxon>Bacteria</taxon>
        <taxon>Bacillati</taxon>
        <taxon>Actinomycetota</taxon>
        <taxon>Actinomycetes</taxon>
        <taxon>Kitasatosporales</taxon>
        <taxon>Streptomycetaceae</taxon>
        <taxon>Streptomyces</taxon>
    </lineage>
</organism>
<dbReference type="PANTHER" id="PTHR43350">
    <property type="entry name" value="NAD-DEPENDENT ALCOHOL DEHYDROGENASE"/>
    <property type="match status" value="1"/>
</dbReference>
<accession>A0ABW0A7T4</accession>
<protein>
    <submittedName>
        <fullName evidence="8">Zinc-binding dehydrogenase</fullName>
    </submittedName>
</protein>
<name>A0ABW0A7T4_9ACTN</name>
<keyword evidence="4 6" id="KW-0862">Zinc</keyword>
<evidence type="ECO:0000256" key="2">
    <source>
        <dbReference type="ARBA" id="ARBA00008072"/>
    </source>
</evidence>
<keyword evidence="9" id="KW-1185">Reference proteome</keyword>
<dbReference type="InterPro" id="IPR020843">
    <property type="entry name" value="ER"/>
</dbReference>
<evidence type="ECO:0000259" key="7">
    <source>
        <dbReference type="SMART" id="SM00829"/>
    </source>
</evidence>
<dbReference type="Pfam" id="PF08240">
    <property type="entry name" value="ADH_N"/>
    <property type="match status" value="1"/>
</dbReference>
<proteinExistence type="inferred from homology"/>
<evidence type="ECO:0000256" key="4">
    <source>
        <dbReference type="ARBA" id="ARBA00022833"/>
    </source>
</evidence>
<comment type="similarity">
    <text evidence="2 6">Belongs to the zinc-containing alcohol dehydrogenase family.</text>
</comment>
<evidence type="ECO:0000256" key="3">
    <source>
        <dbReference type="ARBA" id="ARBA00022723"/>
    </source>
</evidence>
<keyword evidence="3 6" id="KW-0479">Metal-binding</keyword>